<reference evidence="2" key="1">
    <citation type="submission" date="2016-11" db="UniProtKB">
        <authorList>
            <consortium name="WormBaseParasite"/>
        </authorList>
    </citation>
    <scope>IDENTIFICATION</scope>
</reference>
<evidence type="ECO:0000313" key="1">
    <source>
        <dbReference type="Proteomes" id="UP000095287"/>
    </source>
</evidence>
<proteinExistence type="predicted"/>
<dbReference type="AlphaFoldDB" id="A0A1I7ZAL2"/>
<accession>A0A1I7ZAL2</accession>
<evidence type="ECO:0000313" key="2">
    <source>
        <dbReference type="WBParaSite" id="L893_g24511.t1"/>
    </source>
</evidence>
<protein>
    <submittedName>
        <fullName evidence="2">Uncharacterized protein</fullName>
    </submittedName>
</protein>
<name>A0A1I7ZAL2_9BILA</name>
<keyword evidence="1" id="KW-1185">Reference proteome</keyword>
<organism evidence="1 2">
    <name type="scientific">Steinernema glaseri</name>
    <dbReference type="NCBI Taxonomy" id="37863"/>
    <lineage>
        <taxon>Eukaryota</taxon>
        <taxon>Metazoa</taxon>
        <taxon>Ecdysozoa</taxon>
        <taxon>Nematoda</taxon>
        <taxon>Chromadorea</taxon>
        <taxon>Rhabditida</taxon>
        <taxon>Tylenchina</taxon>
        <taxon>Panagrolaimomorpha</taxon>
        <taxon>Strongyloidoidea</taxon>
        <taxon>Steinernematidae</taxon>
        <taxon>Steinernema</taxon>
    </lineage>
</organism>
<dbReference type="WBParaSite" id="L893_g24511.t1">
    <property type="protein sequence ID" value="L893_g24511.t1"/>
    <property type="gene ID" value="L893_g24511"/>
</dbReference>
<dbReference type="Proteomes" id="UP000095287">
    <property type="component" value="Unplaced"/>
</dbReference>
<sequence>MLAVFKPKIIDHRPALSRGRTAGRASVGVRASAEKRERIAVRDGARLQQPPQPLCCCCRAAAKTDLVVLVALFAFQPVRHFVVCVPEAPYCCVCYEPLLNRSRQSCLYSTRRLSRVFSSLSPSRSRAWSSSMKKPKMETLCRTSRGRSVQCLAPSTTSLKLGTTRAIRPMTKSSSRRCRRRFSASS</sequence>